<dbReference type="EMBL" id="JBHSKD010000027">
    <property type="protein sequence ID" value="MFC5179402.1"/>
    <property type="molecule type" value="Genomic_DNA"/>
</dbReference>
<protein>
    <submittedName>
        <fullName evidence="1">Uncharacterized protein</fullName>
    </submittedName>
</protein>
<name>A0ABW0BR95_9ACTN</name>
<reference evidence="2" key="1">
    <citation type="journal article" date="2019" name="Int. J. Syst. Evol. Microbiol.">
        <title>The Global Catalogue of Microorganisms (GCM) 10K type strain sequencing project: providing services to taxonomists for standard genome sequencing and annotation.</title>
        <authorList>
            <consortium name="The Broad Institute Genomics Platform"/>
            <consortium name="The Broad Institute Genome Sequencing Center for Infectious Disease"/>
            <person name="Wu L."/>
            <person name="Ma J."/>
        </authorList>
    </citation>
    <scope>NUCLEOTIDE SEQUENCE [LARGE SCALE GENOMIC DNA]</scope>
    <source>
        <strain evidence="2">DFY41</strain>
    </source>
</reference>
<comment type="caution">
    <text evidence="1">The sequence shown here is derived from an EMBL/GenBank/DDBJ whole genome shotgun (WGS) entry which is preliminary data.</text>
</comment>
<evidence type="ECO:0000313" key="1">
    <source>
        <dbReference type="EMBL" id="MFC5179402.1"/>
    </source>
</evidence>
<evidence type="ECO:0000313" key="2">
    <source>
        <dbReference type="Proteomes" id="UP001596087"/>
    </source>
</evidence>
<organism evidence="1 2">
    <name type="scientific">Nocardioides taihuensis</name>
    <dbReference type="NCBI Taxonomy" id="1835606"/>
    <lineage>
        <taxon>Bacteria</taxon>
        <taxon>Bacillati</taxon>
        <taxon>Actinomycetota</taxon>
        <taxon>Actinomycetes</taxon>
        <taxon>Propionibacteriales</taxon>
        <taxon>Nocardioidaceae</taxon>
        <taxon>Nocardioides</taxon>
    </lineage>
</organism>
<proteinExistence type="predicted"/>
<gene>
    <name evidence="1" type="ORF">ACFPGP_22180</name>
</gene>
<sequence length="214" mass="23613">MKLVAGPTPPDPVSEAHAAAFEEAWREFTETCAGTVAPEATYQAWLAHFMIQRVGLMHVVREVDFGARHLGEAAAARFRGSNLMVDLLVLREPVVDLPRRAALAQVELPDGAPNPKSGLGRLKDFSVITELKVSATQIEGLDYTEVVRDFEKLSAILNAAEQQYPGAPLPLAFVGIFNNRSKPRFNFEHLHRRLSQVPPHPRVGMLRFDLPGST</sequence>
<dbReference type="Proteomes" id="UP001596087">
    <property type="component" value="Unassembled WGS sequence"/>
</dbReference>
<accession>A0ABW0BR95</accession>
<dbReference type="RefSeq" id="WP_378593503.1">
    <property type="nucleotide sequence ID" value="NZ_JBHSKD010000027.1"/>
</dbReference>
<keyword evidence="2" id="KW-1185">Reference proteome</keyword>